<accession>A0A8H6NRW1</accession>
<organism evidence="2 3">
    <name type="scientific">Colletotrichum plurivorum</name>
    <dbReference type="NCBI Taxonomy" id="2175906"/>
    <lineage>
        <taxon>Eukaryota</taxon>
        <taxon>Fungi</taxon>
        <taxon>Dikarya</taxon>
        <taxon>Ascomycota</taxon>
        <taxon>Pezizomycotina</taxon>
        <taxon>Sordariomycetes</taxon>
        <taxon>Hypocreomycetidae</taxon>
        <taxon>Glomerellales</taxon>
        <taxon>Glomerellaceae</taxon>
        <taxon>Colletotrichum</taxon>
        <taxon>Colletotrichum orchidearum species complex</taxon>
    </lineage>
</organism>
<keyword evidence="3" id="KW-1185">Reference proteome</keyword>
<comment type="caution">
    <text evidence="2">The sequence shown here is derived from an EMBL/GenBank/DDBJ whole genome shotgun (WGS) entry which is preliminary data.</text>
</comment>
<feature type="region of interest" description="Disordered" evidence="1">
    <location>
        <begin position="394"/>
        <end position="420"/>
    </location>
</feature>
<reference evidence="2" key="1">
    <citation type="journal article" date="2020" name="Phytopathology">
        <title>Genome Sequence Resources of Colletotrichum truncatum, C. plurivorum, C. musicola, and C. sojae: Four Species Pathogenic to Soybean (Glycine max).</title>
        <authorList>
            <person name="Rogerio F."/>
            <person name="Boufleur T.R."/>
            <person name="Ciampi-Guillardi M."/>
            <person name="Sukno S.A."/>
            <person name="Thon M.R."/>
            <person name="Massola Junior N.S."/>
            <person name="Baroncelli R."/>
        </authorList>
    </citation>
    <scope>NUCLEOTIDE SEQUENCE</scope>
    <source>
        <strain evidence="2">LFN00145</strain>
    </source>
</reference>
<dbReference type="EMBL" id="WIGO01000003">
    <property type="protein sequence ID" value="KAF6841437.1"/>
    <property type="molecule type" value="Genomic_DNA"/>
</dbReference>
<evidence type="ECO:0000313" key="2">
    <source>
        <dbReference type="EMBL" id="KAF6841437.1"/>
    </source>
</evidence>
<dbReference type="AlphaFoldDB" id="A0A8H6NRW1"/>
<evidence type="ECO:0000256" key="1">
    <source>
        <dbReference type="SAM" id="MobiDB-lite"/>
    </source>
</evidence>
<evidence type="ECO:0000313" key="3">
    <source>
        <dbReference type="Proteomes" id="UP000654918"/>
    </source>
</evidence>
<name>A0A8H6NRW1_9PEZI</name>
<feature type="region of interest" description="Disordered" evidence="1">
    <location>
        <begin position="259"/>
        <end position="283"/>
    </location>
</feature>
<protein>
    <submittedName>
        <fullName evidence="2">Uncharacterized protein</fullName>
    </submittedName>
</protein>
<proteinExistence type="predicted"/>
<gene>
    <name evidence="2" type="ORF">CPLU01_00568</name>
</gene>
<sequence length="420" mass="45709">MSIAIWFRLAAAERRGSARRGAVWGDAAGGDSTVCLIRKRWRIPACRKAPQGAEVSWTGPLVRHPYAESEVSTVLFESDEDPGELSDLPGSQYALGDHVHPADRQDWWRSPRDLIFGSYPVVPGTPDSSHLYREPRIEADVDVSSHLAPSPVEESHTAATDSVLGCTVDDGRLLFRELLLSEDEELLNRLIEKLVFRRDLLLCVDQMDYVPEESLTLPDGSSGDAVQGDSGAIYAAEESERPCSSNSQPDVCASAKCPADTGATDTGETPAAAPVPPKLRRPRSLKPIYRSGVKVPAFRGRYKGKCIPVRLPDPSNYRSATTTSGHAPIEPQIFVFREPATEPLPPTTTSARAPPVFSGGAGEPGQTDWNFDFETTGGLFGRSIGARAFGLLKGRRRRRDPRSHPFMPRIQGESSSPVAI</sequence>
<dbReference type="Proteomes" id="UP000654918">
    <property type="component" value="Unassembled WGS sequence"/>
</dbReference>